<sequence length="162" mass="18045">MPTTNLMSMDVIGLREMTGRFGKMAGNQGLRKIHREELRNLGRKAVGILRKEASMRTGDLRKGMGFKTFDRRTTTELKLTSKMFYTKWVLDGRRGFSVKNAQALRFEPGPPGSGFIFRKSVGPAKANPFLDRTMSKLSGMGEPRKTAGTIGARLGRIFTRGS</sequence>
<dbReference type="AlphaFoldDB" id="A0A0F9JNR8"/>
<proteinExistence type="predicted"/>
<accession>A0A0F9JNR8</accession>
<protein>
    <submittedName>
        <fullName evidence="1">Uncharacterized protein</fullName>
    </submittedName>
</protein>
<evidence type="ECO:0000313" key="1">
    <source>
        <dbReference type="EMBL" id="KKM64081.1"/>
    </source>
</evidence>
<comment type="caution">
    <text evidence="1">The sequence shown here is derived from an EMBL/GenBank/DDBJ whole genome shotgun (WGS) entry which is preliminary data.</text>
</comment>
<name>A0A0F9JNR8_9ZZZZ</name>
<organism evidence="1">
    <name type="scientific">marine sediment metagenome</name>
    <dbReference type="NCBI Taxonomy" id="412755"/>
    <lineage>
        <taxon>unclassified sequences</taxon>
        <taxon>metagenomes</taxon>
        <taxon>ecological metagenomes</taxon>
    </lineage>
</organism>
<reference evidence="1" key="1">
    <citation type="journal article" date="2015" name="Nature">
        <title>Complex archaea that bridge the gap between prokaryotes and eukaryotes.</title>
        <authorList>
            <person name="Spang A."/>
            <person name="Saw J.H."/>
            <person name="Jorgensen S.L."/>
            <person name="Zaremba-Niedzwiedzka K."/>
            <person name="Martijn J."/>
            <person name="Lind A.E."/>
            <person name="van Eijk R."/>
            <person name="Schleper C."/>
            <person name="Guy L."/>
            <person name="Ettema T.J."/>
        </authorList>
    </citation>
    <scope>NUCLEOTIDE SEQUENCE</scope>
</reference>
<gene>
    <name evidence="1" type="ORF">LCGC14_1504910</name>
</gene>
<dbReference type="EMBL" id="LAZR01010972">
    <property type="protein sequence ID" value="KKM64081.1"/>
    <property type="molecule type" value="Genomic_DNA"/>
</dbReference>